<evidence type="ECO:0000256" key="5">
    <source>
        <dbReference type="ARBA" id="ARBA00023015"/>
    </source>
</evidence>
<keyword evidence="3" id="KW-0678">Repressor</keyword>
<dbReference type="NCBIfam" id="TIGR03824">
    <property type="entry name" value="FlgM_jcvi"/>
    <property type="match status" value="1"/>
</dbReference>
<reference evidence="9 10" key="1">
    <citation type="submission" date="2017-09" db="EMBL/GenBank/DDBJ databases">
        <title>Sequencing the genomes of two abundant thermophiles in Great Basin hot springs: Thermocrinis jamiesonii and novel Chloroflexi Thermoflexus hugenholtzii.</title>
        <authorList>
            <person name="Hedlund B."/>
        </authorList>
    </citation>
    <scope>NUCLEOTIDE SEQUENCE [LARGE SCALE GENOMIC DNA]</scope>
    <source>
        <strain evidence="9 10">G233</strain>
    </source>
</reference>
<evidence type="ECO:0000256" key="1">
    <source>
        <dbReference type="ARBA" id="ARBA00005322"/>
    </source>
</evidence>
<name>A0A2A9HJ92_TEPT2</name>
<dbReference type="InterPro" id="IPR035890">
    <property type="entry name" value="Anti-sigma-28_factor_FlgM_sf"/>
</dbReference>
<dbReference type="Proteomes" id="UP000223071">
    <property type="component" value="Unassembled WGS sequence"/>
</dbReference>
<evidence type="ECO:0000313" key="9">
    <source>
        <dbReference type="EMBL" id="PFG75261.1"/>
    </source>
</evidence>
<dbReference type="Pfam" id="PF04316">
    <property type="entry name" value="FlgM"/>
    <property type="match status" value="1"/>
</dbReference>
<dbReference type="EMBL" id="PDJQ01000001">
    <property type="protein sequence ID" value="PFG75261.1"/>
    <property type="molecule type" value="Genomic_DNA"/>
</dbReference>
<protein>
    <recommendedName>
        <fullName evidence="2">Negative regulator of flagellin synthesis</fullName>
    </recommendedName>
</protein>
<dbReference type="RefSeq" id="WP_098504587.1">
    <property type="nucleotide sequence ID" value="NZ_PDJQ01000001.1"/>
</dbReference>
<feature type="region of interest" description="Disordered" evidence="7">
    <location>
        <begin position="1"/>
        <end position="35"/>
    </location>
</feature>
<feature type="domain" description="Anti-sigma-28 factor FlgM C-terminal" evidence="8">
    <location>
        <begin position="33"/>
        <end position="87"/>
    </location>
</feature>
<feature type="compositionally biased region" description="Pro residues" evidence="7">
    <location>
        <begin position="20"/>
        <end position="30"/>
    </location>
</feature>
<comment type="caution">
    <text evidence="9">The sequence shown here is derived from an EMBL/GenBank/DDBJ whole genome shotgun (WGS) entry which is preliminary data.</text>
</comment>
<dbReference type="SUPFAM" id="SSF101498">
    <property type="entry name" value="Anti-sigma factor FlgM"/>
    <property type="match status" value="1"/>
</dbReference>
<evidence type="ECO:0000256" key="2">
    <source>
        <dbReference type="ARBA" id="ARBA00017823"/>
    </source>
</evidence>
<dbReference type="InterPro" id="IPR031316">
    <property type="entry name" value="FlgM_C"/>
</dbReference>
<organism evidence="9 10">
    <name type="scientific">Tepidiforma thermophila (strain KCTC 52669 / CGMCC 1.13589 / G233)</name>
    <dbReference type="NCBI Taxonomy" id="2761530"/>
    <lineage>
        <taxon>Bacteria</taxon>
        <taxon>Bacillati</taxon>
        <taxon>Chloroflexota</taxon>
        <taxon>Tepidiformia</taxon>
        <taxon>Tepidiformales</taxon>
        <taxon>Tepidiformaceae</taxon>
        <taxon>Tepidiforma</taxon>
    </lineage>
</organism>
<evidence type="ECO:0000313" key="10">
    <source>
        <dbReference type="Proteomes" id="UP000223071"/>
    </source>
</evidence>
<keyword evidence="10" id="KW-1185">Reference proteome</keyword>
<keyword evidence="5" id="KW-0805">Transcription regulation</keyword>
<keyword evidence="4" id="KW-1005">Bacterial flagellum biogenesis</keyword>
<evidence type="ECO:0000256" key="3">
    <source>
        <dbReference type="ARBA" id="ARBA00022491"/>
    </source>
</evidence>
<proteinExistence type="inferred from homology"/>
<sequence>MTGVRKTGGPRGVAFDPVPLRGPRPAPAPEPADRAGITDEARELARALEAVRAAPEVRELRIAQLRRAIAEGRYQPDPAEIARKLLERGGFDRGGT</sequence>
<accession>A0A2A9HJ92</accession>
<dbReference type="InterPro" id="IPR007412">
    <property type="entry name" value="FlgM"/>
</dbReference>
<evidence type="ECO:0000259" key="8">
    <source>
        <dbReference type="Pfam" id="PF04316"/>
    </source>
</evidence>
<evidence type="ECO:0000256" key="6">
    <source>
        <dbReference type="ARBA" id="ARBA00023163"/>
    </source>
</evidence>
<dbReference type="AlphaFoldDB" id="A0A2A9HJ92"/>
<gene>
    <name evidence="9" type="ORF">A9A59_2529</name>
</gene>
<dbReference type="GO" id="GO:0044781">
    <property type="term" value="P:bacterial-type flagellum organization"/>
    <property type="evidence" value="ECO:0007669"/>
    <property type="project" value="UniProtKB-KW"/>
</dbReference>
<dbReference type="GO" id="GO:0045892">
    <property type="term" value="P:negative regulation of DNA-templated transcription"/>
    <property type="evidence" value="ECO:0007669"/>
    <property type="project" value="InterPro"/>
</dbReference>
<keyword evidence="6" id="KW-0804">Transcription</keyword>
<evidence type="ECO:0000256" key="7">
    <source>
        <dbReference type="SAM" id="MobiDB-lite"/>
    </source>
</evidence>
<evidence type="ECO:0000256" key="4">
    <source>
        <dbReference type="ARBA" id="ARBA00022795"/>
    </source>
</evidence>
<comment type="similarity">
    <text evidence="1">Belongs to the FlgM family.</text>
</comment>